<name>A0A8H6M560_9AGAR</name>
<reference evidence="7 8" key="1">
    <citation type="submission" date="2020-07" db="EMBL/GenBank/DDBJ databases">
        <title>Comparative genomics of pyrophilous fungi reveals a link between fire events and developmental genes.</title>
        <authorList>
            <consortium name="DOE Joint Genome Institute"/>
            <person name="Steindorff A.S."/>
            <person name="Carver A."/>
            <person name="Calhoun S."/>
            <person name="Stillman K."/>
            <person name="Liu H."/>
            <person name="Lipzen A."/>
            <person name="Pangilinan J."/>
            <person name="Labutti K."/>
            <person name="Bruns T.D."/>
            <person name="Grigoriev I.V."/>
        </authorList>
    </citation>
    <scope>NUCLEOTIDE SEQUENCE [LARGE SCALE GENOMIC DNA]</scope>
    <source>
        <strain evidence="7 8">CBS 144469</strain>
    </source>
</reference>
<feature type="region of interest" description="Disordered" evidence="5">
    <location>
        <begin position="239"/>
        <end position="258"/>
    </location>
</feature>
<dbReference type="GO" id="GO:0008270">
    <property type="term" value="F:zinc ion binding"/>
    <property type="evidence" value="ECO:0007669"/>
    <property type="project" value="UniProtKB-KW"/>
</dbReference>
<evidence type="ECO:0000313" key="8">
    <source>
        <dbReference type="Proteomes" id="UP000521943"/>
    </source>
</evidence>
<evidence type="ECO:0000256" key="1">
    <source>
        <dbReference type="ARBA" id="ARBA00022723"/>
    </source>
</evidence>
<dbReference type="PROSITE" id="PS00518">
    <property type="entry name" value="ZF_RING_1"/>
    <property type="match status" value="1"/>
</dbReference>
<dbReference type="PANTHER" id="PTHR25465:SF41">
    <property type="entry name" value="E3 UBIQUITIN-PROTEIN LIGASE RNF135"/>
    <property type="match status" value="1"/>
</dbReference>
<proteinExistence type="predicted"/>
<keyword evidence="8" id="KW-1185">Reference proteome</keyword>
<dbReference type="OrthoDB" id="6270329at2759"/>
<evidence type="ECO:0000256" key="5">
    <source>
        <dbReference type="SAM" id="MobiDB-lite"/>
    </source>
</evidence>
<dbReference type="Gene3D" id="3.30.40.10">
    <property type="entry name" value="Zinc/RING finger domain, C3HC4 (zinc finger)"/>
    <property type="match status" value="1"/>
</dbReference>
<dbReference type="SMART" id="SM00184">
    <property type="entry name" value="RING"/>
    <property type="match status" value="1"/>
</dbReference>
<dbReference type="InterPro" id="IPR027370">
    <property type="entry name" value="Znf-RING_euk"/>
</dbReference>
<dbReference type="Pfam" id="PF13445">
    <property type="entry name" value="zf-RING_UBOX"/>
    <property type="match status" value="1"/>
</dbReference>
<dbReference type="SUPFAM" id="SSF57850">
    <property type="entry name" value="RING/U-box"/>
    <property type="match status" value="1"/>
</dbReference>
<evidence type="ECO:0000256" key="4">
    <source>
        <dbReference type="PROSITE-ProRule" id="PRU00175"/>
    </source>
</evidence>
<keyword evidence="2 4" id="KW-0863">Zinc-finger</keyword>
<evidence type="ECO:0000259" key="6">
    <source>
        <dbReference type="PROSITE" id="PS50089"/>
    </source>
</evidence>
<dbReference type="InterPro" id="IPR017907">
    <property type="entry name" value="Znf_RING_CS"/>
</dbReference>
<dbReference type="PROSITE" id="PS50089">
    <property type="entry name" value="ZF_RING_2"/>
    <property type="match status" value="1"/>
</dbReference>
<organism evidence="7 8">
    <name type="scientific">Ephemerocybe angulata</name>
    <dbReference type="NCBI Taxonomy" id="980116"/>
    <lineage>
        <taxon>Eukaryota</taxon>
        <taxon>Fungi</taxon>
        <taxon>Dikarya</taxon>
        <taxon>Basidiomycota</taxon>
        <taxon>Agaricomycotina</taxon>
        <taxon>Agaricomycetes</taxon>
        <taxon>Agaricomycetidae</taxon>
        <taxon>Agaricales</taxon>
        <taxon>Agaricineae</taxon>
        <taxon>Psathyrellaceae</taxon>
        <taxon>Ephemerocybe</taxon>
    </lineage>
</organism>
<dbReference type="InterPro" id="IPR013083">
    <property type="entry name" value="Znf_RING/FYVE/PHD"/>
</dbReference>
<comment type="caution">
    <text evidence="7">The sequence shown here is derived from an EMBL/GenBank/DDBJ whole genome shotgun (WGS) entry which is preliminary data.</text>
</comment>
<dbReference type="InterPro" id="IPR051051">
    <property type="entry name" value="E3_ubiq-ligase_TRIM/RNF"/>
</dbReference>
<evidence type="ECO:0000256" key="3">
    <source>
        <dbReference type="ARBA" id="ARBA00022833"/>
    </source>
</evidence>
<dbReference type="AlphaFoldDB" id="A0A8H6M560"/>
<evidence type="ECO:0000256" key="2">
    <source>
        <dbReference type="ARBA" id="ARBA00022771"/>
    </source>
</evidence>
<gene>
    <name evidence="7" type="ORF">DFP72DRAFT_407008</name>
</gene>
<protein>
    <recommendedName>
        <fullName evidence="6">RING-type domain-containing protein</fullName>
    </recommendedName>
</protein>
<accession>A0A8H6M560</accession>
<evidence type="ECO:0000313" key="7">
    <source>
        <dbReference type="EMBL" id="KAF6753469.1"/>
    </source>
</evidence>
<dbReference type="Proteomes" id="UP000521943">
    <property type="component" value="Unassembled WGS sequence"/>
</dbReference>
<dbReference type="PANTHER" id="PTHR25465">
    <property type="entry name" value="B-BOX DOMAIN CONTAINING"/>
    <property type="match status" value="1"/>
</dbReference>
<keyword evidence="3" id="KW-0862">Zinc</keyword>
<sequence length="305" mass="35123">MSGLCSICLNEYDEPVSIPCGHVYCIGCIVGVANETEDEATTAKCPKCRDEFHLVSPDLTYLPKKYHPFVVSPLRRIFLDESGEAEQIDTALSRIEQLERELAKCRTRLADSRENEDAARQQGDRHLSKARVYREKEKAALKEVKRLESTCERLETKCEELEDTVEELTNKMEEVELREEQKDVEAKAEQRRMQRQNAALQKEVKRLKDESQSWLNQYRSLEEENKALEVDLERMKARSLAQEAEATPRNAKRFSADSPLSDAELAFSTRVVRPLPKRRKVHVYDEGSASTFGNLNPFRRSRVSI</sequence>
<dbReference type="EMBL" id="JACGCI010000039">
    <property type="protein sequence ID" value="KAF6753469.1"/>
    <property type="molecule type" value="Genomic_DNA"/>
</dbReference>
<dbReference type="InterPro" id="IPR001841">
    <property type="entry name" value="Znf_RING"/>
</dbReference>
<feature type="domain" description="RING-type" evidence="6">
    <location>
        <begin position="5"/>
        <end position="49"/>
    </location>
</feature>
<keyword evidence="1" id="KW-0479">Metal-binding</keyword>